<reference evidence="3" key="1">
    <citation type="journal article" date="2017" name="PLoS ONE">
        <title>Genetic diversity of the O antigens of Proteus species and the development of a suspension array for molecular serotyping.</title>
        <authorList>
            <person name="Yu X."/>
            <person name="Torzewska A."/>
            <person name="Zhang X."/>
            <person name="Yin Z."/>
            <person name="Drzewiecka D."/>
            <person name="Cao H."/>
            <person name="Liu B."/>
            <person name="Knirel Y.A."/>
            <person name="Rozalski A."/>
            <person name="Wang L."/>
        </authorList>
    </citation>
    <scope>NUCLEOTIDE SEQUENCE</scope>
    <source>
        <strain evidence="3">PrK 51/57</strain>
    </source>
</reference>
<organism evidence="3">
    <name type="scientific">Proteus mirabilis</name>
    <dbReference type="NCBI Taxonomy" id="584"/>
    <lineage>
        <taxon>Bacteria</taxon>
        <taxon>Pseudomonadati</taxon>
        <taxon>Pseudomonadota</taxon>
        <taxon>Gammaproteobacteria</taxon>
        <taxon>Enterobacterales</taxon>
        <taxon>Morganellaceae</taxon>
        <taxon>Proteus</taxon>
    </lineage>
</organism>
<name>A0A385JP99_PROMI</name>
<dbReference type="AlphaFoldDB" id="A0A385JP99"/>
<accession>A0A385JP99</accession>
<keyword evidence="2" id="KW-0012">Acyltransferase</keyword>
<evidence type="ECO:0000256" key="1">
    <source>
        <dbReference type="ARBA" id="ARBA00022679"/>
    </source>
</evidence>
<proteinExistence type="predicted"/>
<dbReference type="CDD" id="cd03354">
    <property type="entry name" value="LbH_SAT"/>
    <property type="match status" value="1"/>
</dbReference>
<protein>
    <submittedName>
        <fullName evidence="3">WemX</fullName>
    </submittedName>
</protein>
<dbReference type="Gene3D" id="2.160.10.10">
    <property type="entry name" value="Hexapeptide repeat proteins"/>
    <property type="match status" value="1"/>
</dbReference>
<dbReference type="SUPFAM" id="SSF51161">
    <property type="entry name" value="Trimeric LpxA-like enzymes"/>
    <property type="match status" value="1"/>
</dbReference>
<dbReference type="PANTHER" id="PTHR42811">
    <property type="entry name" value="SERINE ACETYLTRANSFERASE"/>
    <property type="match status" value="1"/>
</dbReference>
<evidence type="ECO:0000313" key="3">
    <source>
        <dbReference type="EMBL" id="AXZ00125.1"/>
    </source>
</evidence>
<dbReference type="GO" id="GO:0016746">
    <property type="term" value="F:acyltransferase activity"/>
    <property type="evidence" value="ECO:0007669"/>
    <property type="project" value="UniProtKB-KW"/>
</dbReference>
<dbReference type="InterPro" id="IPR011004">
    <property type="entry name" value="Trimer_LpxA-like_sf"/>
</dbReference>
<keyword evidence="1" id="KW-0808">Transferase</keyword>
<dbReference type="InterPro" id="IPR045304">
    <property type="entry name" value="LbH_SAT"/>
</dbReference>
<dbReference type="EMBL" id="KY710738">
    <property type="protein sequence ID" value="AXZ00125.1"/>
    <property type="molecule type" value="Genomic_DNA"/>
</dbReference>
<sequence>MHAQAKVTLAELKDCLQAEYIGDKKPFSWLRLFHRVFFCQRSRYLFWWRVAQYFYFSPHRFLHKLGIRIGASNNRKYCNDISLKTRIGKGLSLPHPIGIVLTNYCQLGEYVTIMQGVTIGVKEKGGKANIQVGDHVYIGCNSSIIGGEINIGDNAIIGAHALVLKDVGERLSVYHESDCGYQADINAEQMLMRKVLNNY</sequence>
<evidence type="ECO:0000256" key="2">
    <source>
        <dbReference type="ARBA" id="ARBA00023315"/>
    </source>
</evidence>